<name>A0A087DDU8_9BIFI</name>
<organism evidence="8 9">
    <name type="scientific">Bifidobacterium scardovii</name>
    <dbReference type="NCBI Taxonomy" id="158787"/>
    <lineage>
        <taxon>Bacteria</taxon>
        <taxon>Bacillati</taxon>
        <taxon>Actinomycetota</taxon>
        <taxon>Actinomycetes</taxon>
        <taxon>Bifidobacteriales</taxon>
        <taxon>Bifidobacteriaceae</taxon>
        <taxon>Bifidobacterium</taxon>
    </lineage>
</organism>
<accession>A0A087DDU8</accession>
<dbReference type="PANTHER" id="PTHR30429">
    <property type="entry name" value="D-METHIONINE-BINDING LIPOPROTEIN METQ"/>
    <property type="match status" value="1"/>
</dbReference>
<protein>
    <recommendedName>
        <fullName evidence="6">Lipoprotein</fullName>
    </recommendedName>
</protein>
<evidence type="ECO:0000256" key="3">
    <source>
        <dbReference type="ARBA" id="ARBA00023136"/>
    </source>
</evidence>
<sequence>MASATSKKKAKTQLIAVLVAIVVVIAAVIGVTLVRNAHAGSDKVVTVGVVGNSDDAVWTAVQKKLDSGNAHIKLELKPFQDGIYTNQALANKELDITAFQHYAFLEQEEKEKGYKFTVIGDSYISPLNLYSKKYKSVKDFKPGDKIAIPSNATNTGRALKVLDSAGLIKLKDPNAANPTVDDIVENPSGVQIELNDAAAIINLLPDYAGGITNTNFIIDAGMSTDDAIYQVPDSLTNKAFKEYINVIVANTADKDNPTYKKIVDAYHTKDVADAINKNYKGAVIPAFKY</sequence>
<dbReference type="AlphaFoldDB" id="A0A087DDU8"/>
<keyword evidence="4" id="KW-0564">Palmitate</keyword>
<keyword evidence="7" id="KW-1133">Transmembrane helix</keyword>
<dbReference type="PANTHER" id="PTHR30429:SF3">
    <property type="entry name" value="LIPOPROTEIN"/>
    <property type="match status" value="1"/>
</dbReference>
<keyword evidence="7" id="KW-0812">Transmembrane</keyword>
<dbReference type="OrthoDB" id="9812878at2"/>
<dbReference type="Proteomes" id="UP000029033">
    <property type="component" value="Unassembled WGS sequence"/>
</dbReference>
<dbReference type="STRING" id="158787.BSCA_0188"/>
<dbReference type="RefSeq" id="WP_033517633.1">
    <property type="nucleotide sequence ID" value="NZ_CAJPMS010000044.1"/>
</dbReference>
<dbReference type="EMBL" id="JGZO01000012">
    <property type="protein sequence ID" value="KFI93698.1"/>
    <property type="molecule type" value="Genomic_DNA"/>
</dbReference>
<evidence type="ECO:0000313" key="8">
    <source>
        <dbReference type="EMBL" id="KFI93698.1"/>
    </source>
</evidence>
<comment type="subcellular location">
    <subcellularLocation>
        <location evidence="1">Membrane</location>
        <topology evidence="1">Lipid-anchor</topology>
    </subcellularLocation>
</comment>
<reference evidence="8 9" key="1">
    <citation type="submission" date="2014-03" db="EMBL/GenBank/DDBJ databases">
        <title>Genomics of Bifidobacteria.</title>
        <authorList>
            <person name="Ventura M."/>
            <person name="Milani C."/>
            <person name="Lugli G.A."/>
        </authorList>
    </citation>
    <scope>NUCLEOTIDE SEQUENCE [LARGE SCALE GENOMIC DNA]</scope>
    <source>
        <strain evidence="8 9">LMG 21589</strain>
    </source>
</reference>
<dbReference type="InterPro" id="IPR004872">
    <property type="entry name" value="Lipoprotein_NlpA"/>
</dbReference>
<evidence type="ECO:0000256" key="4">
    <source>
        <dbReference type="ARBA" id="ARBA00023139"/>
    </source>
</evidence>
<keyword evidence="5 6" id="KW-0449">Lipoprotein</keyword>
<dbReference type="SUPFAM" id="SSF53850">
    <property type="entry name" value="Periplasmic binding protein-like II"/>
    <property type="match status" value="1"/>
</dbReference>
<gene>
    <name evidence="8" type="ORF">BSCA_0188</name>
</gene>
<keyword evidence="2" id="KW-0732">Signal</keyword>
<comment type="similarity">
    <text evidence="6">Belongs to the nlpA lipoprotein family.</text>
</comment>
<dbReference type="Pfam" id="PF03180">
    <property type="entry name" value="Lipoprotein_9"/>
    <property type="match status" value="1"/>
</dbReference>
<dbReference type="eggNOG" id="COG1464">
    <property type="taxonomic scope" value="Bacteria"/>
</dbReference>
<proteinExistence type="inferred from homology"/>
<evidence type="ECO:0000256" key="7">
    <source>
        <dbReference type="SAM" id="Phobius"/>
    </source>
</evidence>
<keyword evidence="9" id="KW-1185">Reference proteome</keyword>
<evidence type="ECO:0000256" key="5">
    <source>
        <dbReference type="ARBA" id="ARBA00023288"/>
    </source>
</evidence>
<dbReference type="Gene3D" id="3.40.190.10">
    <property type="entry name" value="Periplasmic binding protein-like II"/>
    <property type="match status" value="2"/>
</dbReference>
<feature type="transmembrane region" description="Helical" evidence="7">
    <location>
        <begin position="12"/>
        <end position="34"/>
    </location>
</feature>
<evidence type="ECO:0000256" key="2">
    <source>
        <dbReference type="ARBA" id="ARBA00022729"/>
    </source>
</evidence>
<evidence type="ECO:0000256" key="6">
    <source>
        <dbReference type="PIRNR" id="PIRNR002854"/>
    </source>
</evidence>
<evidence type="ECO:0000313" key="9">
    <source>
        <dbReference type="Proteomes" id="UP000029033"/>
    </source>
</evidence>
<dbReference type="GO" id="GO:0016020">
    <property type="term" value="C:membrane"/>
    <property type="evidence" value="ECO:0007669"/>
    <property type="project" value="UniProtKB-SubCell"/>
</dbReference>
<keyword evidence="3 7" id="KW-0472">Membrane</keyword>
<comment type="caution">
    <text evidence="8">The sequence shown here is derived from an EMBL/GenBank/DDBJ whole genome shotgun (WGS) entry which is preliminary data.</text>
</comment>
<dbReference type="PIRSF" id="PIRSF002854">
    <property type="entry name" value="MetQ"/>
    <property type="match status" value="1"/>
</dbReference>
<evidence type="ECO:0000256" key="1">
    <source>
        <dbReference type="ARBA" id="ARBA00004635"/>
    </source>
</evidence>
<dbReference type="GeneID" id="85164679"/>